<dbReference type="InterPro" id="IPR029510">
    <property type="entry name" value="Ald_DH_CS_GLU"/>
</dbReference>
<dbReference type="InterPro" id="IPR016162">
    <property type="entry name" value="Ald_DH_N"/>
</dbReference>
<evidence type="ECO:0000256" key="2">
    <source>
        <dbReference type="ARBA" id="ARBA00023002"/>
    </source>
</evidence>
<accession>A0A9P7BDZ9</accession>
<sequence>MSALPLISSIELPSGKKYEQPLGLFINNEFVTPFSTENPEYLTSVNPSTGLPITQLYCASPKDVDVAVKAANDAMKTWKFVDPTEKVNLLLKLADLVDEHKEILTAIEALDSGKPFFSNASADVGSVADYLRYCAGWADKLHGKQIPINSKTMAITKRVPLIVGCIVPWNYPLSMASWKFCPALAAGCTIVMKSSEITPLSLLYFANLVKLAGFPPGVFNVLSGYGKDVGSAISSHLGLGKVAFTGSTLTGKKVMADAANSNLKSVSLECGGKSPLIVFEDAELDECVKWASFGVMYNTGQNCTANSRILVDEKIYDKFLEKFINQIKEDWKLGDVFSESTTMGPVVSQAQYDRVSSYLKIGVEEGATLIQPLKDQTPLTGYYISPSIFTNVKEDMRIVKEEIFGPVVTISKFSTEKQAIEMANDTIYGLAAMIFTTNFERANRVADLVDAGSLYLNSSNNEDTKVPFGGMKMSGIGRELGEEAFNLYTVVKSIYYTYGAKF</sequence>
<comment type="caution">
    <text evidence="6">The sequence shown here is derived from an EMBL/GenBank/DDBJ whole genome shotgun (WGS) entry which is preliminary data.</text>
</comment>
<dbReference type="Proteomes" id="UP000697127">
    <property type="component" value="Unassembled WGS sequence"/>
</dbReference>
<evidence type="ECO:0000256" key="4">
    <source>
        <dbReference type="RuleBase" id="RU003345"/>
    </source>
</evidence>
<dbReference type="AlphaFoldDB" id="A0A9P7BDZ9"/>
<gene>
    <name evidence="6" type="primary">ALD2_1</name>
    <name evidence="6" type="ORF">C6P40_000583</name>
</gene>
<dbReference type="FunFam" id="3.40.309.10:FF:000012">
    <property type="entry name" value="Betaine aldehyde dehydrogenase"/>
    <property type="match status" value="1"/>
</dbReference>
<protein>
    <submittedName>
        <fullName evidence="6">Mitochondrial aldehyde dehydrogenase</fullName>
    </submittedName>
</protein>
<dbReference type="FunFam" id="3.40.605.10:FF:000001">
    <property type="entry name" value="Aldehyde dehydrogenase 1"/>
    <property type="match status" value="1"/>
</dbReference>
<dbReference type="Pfam" id="PF00171">
    <property type="entry name" value="Aldedh"/>
    <property type="match status" value="1"/>
</dbReference>
<feature type="domain" description="Aldehyde dehydrogenase" evidence="5">
    <location>
        <begin position="40"/>
        <end position="494"/>
    </location>
</feature>
<evidence type="ECO:0000313" key="6">
    <source>
        <dbReference type="EMBL" id="KAG0688727.1"/>
    </source>
</evidence>
<dbReference type="Gene3D" id="3.40.605.10">
    <property type="entry name" value="Aldehyde Dehydrogenase, Chain A, domain 1"/>
    <property type="match status" value="1"/>
</dbReference>
<evidence type="ECO:0000256" key="1">
    <source>
        <dbReference type="ARBA" id="ARBA00009986"/>
    </source>
</evidence>
<dbReference type="GO" id="GO:0046394">
    <property type="term" value="P:carboxylic acid biosynthetic process"/>
    <property type="evidence" value="ECO:0007669"/>
    <property type="project" value="UniProtKB-ARBA"/>
</dbReference>
<organism evidence="6 7">
    <name type="scientific">Pichia californica</name>
    <dbReference type="NCBI Taxonomy" id="460514"/>
    <lineage>
        <taxon>Eukaryota</taxon>
        <taxon>Fungi</taxon>
        <taxon>Dikarya</taxon>
        <taxon>Ascomycota</taxon>
        <taxon>Saccharomycotina</taxon>
        <taxon>Pichiomycetes</taxon>
        <taxon>Pichiales</taxon>
        <taxon>Pichiaceae</taxon>
        <taxon>Pichia</taxon>
    </lineage>
</organism>
<reference evidence="6" key="1">
    <citation type="submission" date="2020-11" db="EMBL/GenBank/DDBJ databases">
        <title>Kefir isolates.</title>
        <authorList>
            <person name="Marcisauskas S."/>
            <person name="Kim Y."/>
            <person name="Blasche S."/>
        </authorList>
    </citation>
    <scope>NUCLEOTIDE SEQUENCE</scope>
    <source>
        <strain evidence="6">Olga-1</strain>
    </source>
</reference>
<evidence type="ECO:0000313" key="7">
    <source>
        <dbReference type="Proteomes" id="UP000697127"/>
    </source>
</evidence>
<dbReference type="GO" id="GO:0004030">
    <property type="term" value="F:aldehyde dehydrogenase [NAD(P)+] activity"/>
    <property type="evidence" value="ECO:0007669"/>
    <property type="project" value="UniProtKB-ARBA"/>
</dbReference>
<dbReference type="PROSITE" id="PS00687">
    <property type="entry name" value="ALDEHYDE_DEHYDR_GLU"/>
    <property type="match status" value="1"/>
</dbReference>
<dbReference type="FunFam" id="3.40.605.10:FF:000026">
    <property type="entry name" value="Aldehyde dehydrogenase, putative"/>
    <property type="match status" value="1"/>
</dbReference>
<comment type="similarity">
    <text evidence="1 4">Belongs to the aldehyde dehydrogenase family.</text>
</comment>
<proteinExistence type="inferred from homology"/>
<dbReference type="InterPro" id="IPR016161">
    <property type="entry name" value="Ald_DH/histidinol_DH"/>
</dbReference>
<keyword evidence="2 4" id="KW-0560">Oxidoreductase</keyword>
<dbReference type="PANTHER" id="PTHR11699">
    <property type="entry name" value="ALDEHYDE DEHYDROGENASE-RELATED"/>
    <property type="match status" value="1"/>
</dbReference>
<dbReference type="SUPFAM" id="SSF53720">
    <property type="entry name" value="ALDH-like"/>
    <property type="match status" value="1"/>
</dbReference>
<dbReference type="Gene3D" id="3.40.309.10">
    <property type="entry name" value="Aldehyde Dehydrogenase, Chain A, domain 2"/>
    <property type="match status" value="1"/>
</dbReference>
<evidence type="ECO:0000256" key="3">
    <source>
        <dbReference type="PROSITE-ProRule" id="PRU10007"/>
    </source>
</evidence>
<dbReference type="EMBL" id="PUHW01000127">
    <property type="protein sequence ID" value="KAG0688727.1"/>
    <property type="molecule type" value="Genomic_DNA"/>
</dbReference>
<dbReference type="InterPro" id="IPR015590">
    <property type="entry name" value="Aldehyde_DH_dom"/>
</dbReference>
<keyword evidence="7" id="KW-1185">Reference proteome</keyword>
<name>A0A9P7BDZ9_9ASCO</name>
<feature type="active site" evidence="3">
    <location>
        <position position="269"/>
    </location>
</feature>
<dbReference type="InterPro" id="IPR016163">
    <property type="entry name" value="Ald_DH_C"/>
</dbReference>
<evidence type="ECO:0000259" key="5">
    <source>
        <dbReference type="Pfam" id="PF00171"/>
    </source>
</evidence>